<proteinExistence type="predicted"/>
<evidence type="ECO:0000313" key="2">
    <source>
        <dbReference type="Proteomes" id="UP000792457"/>
    </source>
</evidence>
<accession>A0A8K0KQB0</accession>
<keyword evidence="2" id="KW-1185">Reference proteome</keyword>
<reference evidence="1" key="1">
    <citation type="submission" date="2013-04" db="EMBL/GenBank/DDBJ databases">
        <authorList>
            <person name="Qu J."/>
            <person name="Murali S.C."/>
            <person name="Bandaranaike D."/>
            <person name="Bellair M."/>
            <person name="Blankenburg K."/>
            <person name="Chao H."/>
            <person name="Dinh H."/>
            <person name="Doddapaneni H."/>
            <person name="Downs B."/>
            <person name="Dugan-Rocha S."/>
            <person name="Elkadiri S."/>
            <person name="Gnanaolivu R.D."/>
            <person name="Hernandez B."/>
            <person name="Javaid M."/>
            <person name="Jayaseelan J.C."/>
            <person name="Lee S."/>
            <person name="Li M."/>
            <person name="Ming W."/>
            <person name="Munidasa M."/>
            <person name="Muniz J."/>
            <person name="Nguyen L."/>
            <person name="Ongeri F."/>
            <person name="Osuji N."/>
            <person name="Pu L.-L."/>
            <person name="Puazo M."/>
            <person name="Qu C."/>
            <person name="Quiroz J."/>
            <person name="Raj R."/>
            <person name="Weissenberger G."/>
            <person name="Xin Y."/>
            <person name="Zou X."/>
            <person name="Han Y."/>
            <person name="Richards S."/>
            <person name="Worley K."/>
            <person name="Muzny D."/>
            <person name="Gibbs R."/>
        </authorList>
    </citation>
    <scope>NUCLEOTIDE SEQUENCE</scope>
    <source>
        <strain evidence="1">Sampled in the wild</strain>
    </source>
</reference>
<sequence length="157" mass="19150">MKQSKVANQISKLRIQIGRLTQHLFKGLNQRKLKHIIEMCNNHKYNPENIQSEERMTELLDTLKQQLSVLAKRLKRYKTCTERKQQNYNFQTNERQFYTKLSRNQVDDTETPNYWRNTRSNKAEHNQNARWITHEYQKMENIPEITMEPITKKKLWK</sequence>
<reference evidence="1" key="2">
    <citation type="submission" date="2017-10" db="EMBL/GenBank/DDBJ databases">
        <title>Ladona fulva Genome sequencing and assembly.</title>
        <authorList>
            <person name="Murali S."/>
            <person name="Richards S."/>
            <person name="Bandaranaike D."/>
            <person name="Bellair M."/>
            <person name="Blankenburg K."/>
            <person name="Chao H."/>
            <person name="Dinh H."/>
            <person name="Doddapaneni H."/>
            <person name="Dugan-Rocha S."/>
            <person name="Elkadiri S."/>
            <person name="Gnanaolivu R."/>
            <person name="Hernandez B."/>
            <person name="Skinner E."/>
            <person name="Javaid M."/>
            <person name="Lee S."/>
            <person name="Li M."/>
            <person name="Ming W."/>
            <person name="Munidasa M."/>
            <person name="Muniz J."/>
            <person name="Nguyen L."/>
            <person name="Hughes D."/>
            <person name="Osuji N."/>
            <person name="Pu L.-L."/>
            <person name="Puazo M."/>
            <person name="Qu C."/>
            <person name="Quiroz J."/>
            <person name="Raj R."/>
            <person name="Weissenberger G."/>
            <person name="Xin Y."/>
            <person name="Zou X."/>
            <person name="Han Y."/>
            <person name="Worley K."/>
            <person name="Muzny D."/>
            <person name="Gibbs R."/>
        </authorList>
    </citation>
    <scope>NUCLEOTIDE SEQUENCE</scope>
    <source>
        <strain evidence="1">Sampled in the wild</strain>
    </source>
</reference>
<dbReference type="Proteomes" id="UP000792457">
    <property type="component" value="Unassembled WGS sequence"/>
</dbReference>
<gene>
    <name evidence="1" type="ORF">J437_LFUL018903</name>
</gene>
<dbReference type="AlphaFoldDB" id="A0A8K0KQB0"/>
<evidence type="ECO:0000313" key="1">
    <source>
        <dbReference type="EMBL" id="KAG8239529.1"/>
    </source>
</evidence>
<organism evidence="1 2">
    <name type="scientific">Ladona fulva</name>
    <name type="common">Scarce chaser dragonfly</name>
    <name type="synonym">Libellula fulva</name>
    <dbReference type="NCBI Taxonomy" id="123851"/>
    <lineage>
        <taxon>Eukaryota</taxon>
        <taxon>Metazoa</taxon>
        <taxon>Ecdysozoa</taxon>
        <taxon>Arthropoda</taxon>
        <taxon>Hexapoda</taxon>
        <taxon>Insecta</taxon>
        <taxon>Pterygota</taxon>
        <taxon>Palaeoptera</taxon>
        <taxon>Odonata</taxon>
        <taxon>Epiprocta</taxon>
        <taxon>Anisoptera</taxon>
        <taxon>Libelluloidea</taxon>
        <taxon>Libellulidae</taxon>
        <taxon>Ladona</taxon>
    </lineage>
</organism>
<comment type="caution">
    <text evidence="1">The sequence shown here is derived from an EMBL/GenBank/DDBJ whole genome shotgun (WGS) entry which is preliminary data.</text>
</comment>
<name>A0A8K0KQB0_LADFU</name>
<dbReference type="OrthoDB" id="2194416at2759"/>
<protein>
    <submittedName>
        <fullName evidence="1">Uncharacterized protein</fullName>
    </submittedName>
</protein>
<dbReference type="EMBL" id="KZ309689">
    <property type="protein sequence ID" value="KAG8239529.1"/>
    <property type="molecule type" value="Genomic_DNA"/>
</dbReference>